<keyword evidence="11" id="KW-1185">Reference proteome</keyword>
<dbReference type="GO" id="GO:0008270">
    <property type="term" value="F:zinc ion binding"/>
    <property type="evidence" value="ECO:0007669"/>
    <property type="project" value="InterPro"/>
</dbReference>
<dbReference type="SUPFAM" id="SSF57701">
    <property type="entry name" value="Zn2/Cys6 DNA-binding domain"/>
    <property type="match status" value="1"/>
</dbReference>
<accession>A0A2V1AMS7</accession>
<comment type="subcellular location">
    <subcellularLocation>
        <location evidence="1">Nucleus</location>
    </subcellularLocation>
</comment>
<dbReference type="OrthoDB" id="2341546at2759"/>
<dbReference type="PROSITE" id="PS00463">
    <property type="entry name" value="ZN2_CY6_FUNGAL_1"/>
    <property type="match status" value="1"/>
</dbReference>
<feature type="region of interest" description="Disordered" evidence="8">
    <location>
        <begin position="140"/>
        <end position="241"/>
    </location>
</feature>
<dbReference type="AlphaFoldDB" id="A0A2V1AMS7"/>
<dbReference type="GO" id="GO:0008608">
    <property type="term" value="P:attachment of spindle microtubules to kinetochore"/>
    <property type="evidence" value="ECO:0007669"/>
    <property type="project" value="InterPro"/>
</dbReference>
<keyword evidence="6" id="KW-0804">Transcription</keyword>
<feature type="region of interest" description="Disordered" evidence="8">
    <location>
        <begin position="801"/>
        <end position="860"/>
    </location>
</feature>
<sequence length="1001" mass="111686">METKSSLDRLAHIANITHELTELDRQIKSEKTPDTHDTDLGAMHHGNMNGHGNHANGQHGERHRSDTPSGDHGLKPRRLACTSCRQQKSKCDAQTRDPLPCTRCEKKGIECVVKADFKRTEKRARLASIEKEFAELKKTFTGPVGSGTTVTGVPQAPQVPSVPGRTFSSEGTPHSVSYSPAPGHEGQTAPAIQAPQSAQVHSVPQVPHQPPHVPLEAHQSPEGPQSRSFLNINPTEKPSQAHHFAVPDHALLCEEKSLGTVTLSPEAIVSLYMDYVRYYHPTLPVVEVARGPERIYRLCPSLFWVIMFVASRRYDDNGSLLLTLSPLIKDILSEITISPITRYHPTEEDEPIMNACSVYSVQAFIIYSIWPPLTSSLSSDSSWNTIGVALFQSIRIGLHSSGQVLDQAQSEPIPPQQYAMAQEQMKTWIVCNIVSQNIATVFGFPAFVQFDSLRPQYVDLPVATRHLMEIAHFEDQVARSLTSNTRVDYGTHQVNERLSLIKVLLRQLDQLELKLTSDNVPDNGYRKIKYIVARVHLLTHYFLDATNIPPFELSKGLVRLYNAAISLITCVQTLIAIEKDFVKFMPVVSILNIWQASFVIVKLANSPLKSVLNVESGKSTYMSAITIVAKASILKHDVAYRASGIMRNMWPLFKTLDEKQMTTLSIRTRTRMAASLFFDCLSLLRDQVGMAQLSIRTDVRDQAEDNDEESNSYGEDEEDEEQAVSSDEEVAVDTKGRRQSKTPSQKSTPGSITSSGRRRRRSLSNVGDAESKARRIIRTIPLDPQPIAASKRSSIFKVVNTSAETSPSVRNDESHSRSSGSPGSILKNPHQASVAAHQNGQYQHQQHHHQHHQQHQNHHHVPATPQIQVAGNAMRNPHRPKNKEASEMYLSFDESPSQGVGNLDVFDVNSDLIWKDVDSLMNDFGSKAEMVNPHEQQQSALLARIINSTKALNDSVHDMNLFLHKINSDNKNIDIVAQMWENYSQNAEYNLEATGQKRKPL</sequence>
<feature type="compositionally biased region" description="Low complexity" evidence="8">
    <location>
        <begin position="141"/>
        <end position="154"/>
    </location>
</feature>
<dbReference type="InterPro" id="IPR013959">
    <property type="entry name" value="DASH_Dad4"/>
</dbReference>
<feature type="compositionally biased region" description="Low complexity" evidence="8">
    <location>
        <begin position="41"/>
        <end position="58"/>
    </location>
</feature>
<feature type="compositionally biased region" description="Basic and acidic residues" evidence="8">
    <location>
        <begin position="24"/>
        <end position="39"/>
    </location>
</feature>
<feature type="compositionally biased region" description="Polar residues" evidence="8">
    <location>
        <begin position="222"/>
        <end position="238"/>
    </location>
</feature>
<dbReference type="InterPro" id="IPR051089">
    <property type="entry name" value="prtT"/>
</dbReference>
<dbReference type="RefSeq" id="XP_025340098.1">
    <property type="nucleotide sequence ID" value="XM_025485167.1"/>
</dbReference>
<evidence type="ECO:0000256" key="4">
    <source>
        <dbReference type="ARBA" id="ARBA00023015"/>
    </source>
</evidence>
<dbReference type="PANTHER" id="PTHR31845:SF21">
    <property type="entry name" value="REGULATORY PROTEIN LEU3"/>
    <property type="match status" value="1"/>
</dbReference>
<evidence type="ECO:0000259" key="9">
    <source>
        <dbReference type="PROSITE" id="PS50048"/>
    </source>
</evidence>
<evidence type="ECO:0000313" key="11">
    <source>
        <dbReference type="Proteomes" id="UP000244309"/>
    </source>
</evidence>
<dbReference type="VEuPathDB" id="FungiDB:CXQ85_001458"/>
<name>A0A2V1AMS7_9ASCO</name>
<feature type="compositionally biased region" description="Acidic residues" evidence="8">
    <location>
        <begin position="704"/>
        <end position="731"/>
    </location>
</feature>
<evidence type="ECO:0000256" key="5">
    <source>
        <dbReference type="ARBA" id="ARBA00023125"/>
    </source>
</evidence>
<dbReference type="PROSITE" id="PS50048">
    <property type="entry name" value="ZN2_CY6_FUNGAL_2"/>
    <property type="match status" value="1"/>
</dbReference>
<feature type="region of interest" description="Disordered" evidence="8">
    <location>
        <begin position="24"/>
        <end position="74"/>
    </location>
</feature>
<dbReference type="GO" id="GO:0042729">
    <property type="term" value="C:DASH complex"/>
    <property type="evidence" value="ECO:0007669"/>
    <property type="project" value="InterPro"/>
</dbReference>
<dbReference type="PANTHER" id="PTHR31845">
    <property type="entry name" value="FINGER DOMAIN PROTEIN, PUTATIVE-RELATED"/>
    <property type="match status" value="1"/>
</dbReference>
<feature type="domain" description="Zn(2)-C6 fungal-type" evidence="9">
    <location>
        <begin position="80"/>
        <end position="113"/>
    </location>
</feature>
<dbReference type="CDD" id="cd12148">
    <property type="entry name" value="fungal_TF_MHR"/>
    <property type="match status" value="1"/>
</dbReference>
<dbReference type="STRING" id="45357.A0A2V1AMS7"/>
<keyword evidence="7" id="KW-0539">Nucleus</keyword>
<keyword evidence="2" id="KW-0479">Metal-binding</keyword>
<dbReference type="GO" id="GO:0000981">
    <property type="term" value="F:DNA-binding transcription factor activity, RNA polymerase II-specific"/>
    <property type="evidence" value="ECO:0007669"/>
    <property type="project" value="InterPro"/>
</dbReference>
<dbReference type="InterPro" id="IPR001138">
    <property type="entry name" value="Zn2Cys6_DnaBD"/>
</dbReference>
<proteinExistence type="predicted"/>
<evidence type="ECO:0000313" key="10">
    <source>
        <dbReference type="EMBL" id="PVH19158.1"/>
    </source>
</evidence>
<organism evidence="10 11">
    <name type="scientific">Candidozyma haemuli</name>
    <dbReference type="NCBI Taxonomy" id="45357"/>
    <lineage>
        <taxon>Eukaryota</taxon>
        <taxon>Fungi</taxon>
        <taxon>Dikarya</taxon>
        <taxon>Ascomycota</taxon>
        <taxon>Saccharomycotina</taxon>
        <taxon>Pichiomycetes</taxon>
        <taxon>Metschnikowiaceae</taxon>
        <taxon>Candidozyma</taxon>
    </lineage>
</organism>
<dbReference type="Proteomes" id="UP000244309">
    <property type="component" value="Unassembled WGS sequence"/>
</dbReference>
<evidence type="ECO:0000256" key="7">
    <source>
        <dbReference type="ARBA" id="ARBA00023242"/>
    </source>
</evidence>
<comment type="caution">
    <text evidence="10">The sequence shown here is derived from an EMBL/GenBank/DDBJ whole genome shotgun (WGS) entry which is preliminary data.</text>
</comment>
<dbReference type="GO" id="GO:0072686">
    <property type="term" value="C:mitotic spindle"/>
    <property type="evidence" value="ECO:0007669"/>
    <property type="project" value="InterPro"/>
</dbReference>
<evidence type="ECO:0000256" key="3">
    <source>
        <dbReference type="ARBA" id="ARBA00022833"/>
    </source>
</evidence>
<dbReference type="FunFam" id="4.10.240.10:FF:000003">
    <property type="entry name" value="C6 transcription factor (Leu3)"/>
    <property type="match status" value="1"/>
</dbReference>
<evidence type="ECO:0000256" key="6">
    <source>
        <dbReference type="ARBA" id="ARBA00023163"/>
    </source>
</evidence>
<dbReference type="GO" id="GO:0000976">
    <property type="term" value="F:transcription cis-regulatory region binding"/>
    <property type="evidence" value="ECO:0007669"/>
    <property type="project" value="TreeGrafter"/>
</dbReference>
<feature type="compositionally biased region" description="Polar residues" evidence="8">
    <location>
        <begin position="166"/>
        <end position="178"/>
    </location>
</feature>
<dbReference type="CDD" id="cd00067">
    <property type="entry name" value="GAL4"/>
    <property type="match status" value="1"/>
</dbReference>
<feature type="region of interest" description="Disordered" evidence="8">
    <location>
        <begin position="699"/>
        <end position="772"/>
    </location>
</feature>
<gene>
    <name evidence="10" type="ORF">CXQ85_001458</name>
</gene>
<dbReference type="Gene3D" id="4.10.240.10">
    <property type="entry name" value="Zn(2)-C6 fungal-type DNA-binding domain"/>
    <property type="match status" value="1"/>
</dbReference>
<dbReference type="GO" id="GO:0001216">
    <property type="term" value="F:DNA-binding transcription activator activity"/>
    <property type="evidence" value="ECO:0007669"/>
    <property type="project" value="UniProtKB-ARBA"/>
</dbReference>
<keyword evidence="3" id="KW-0862">Zinc</keyword>
<feature type="compositionally biased region" description="Basic residues" evidence="8">
    <location>
        <begin position="845"/>
        <end position="860"/>
    </location>
</feature>
<keyword evidence="5" id="KW-0238">DNA-binding</keyword>
<evidence type="ECO:0000256" key="8">
    <source>
        <dbReference type="SAM" id="MobiDB-lite"/>
    </source>
</evidence>
<dbReference type="InterPro" id="IPR036864">
    <property type="entry name" value="Zn2-C6_fun-type_DNA-bd_sf"/>
</dbReference>
<dbReference type="SMART" id="SM00066">
    <property type="entry name" value="GAL4"/>
    <property type="match status" value="1"/>
</dbReference>
<dbReference type="Pfam" id="PF08650">
    <property type="entry name" value="DASH_Dad4"/>
    <property type="match status" value="1"/>
</dbReference>
<protein>
    <recommendedName>
        <fullName evidence="9">Zn(2)-C6 fungal-type domain-containing protein</fullName>
    </recommendedName>
</protein>
<dbReference type="Pfam" id="PF00172">
    <property type="entry name" value="Zn_clus"/>
    <property type="match status" value="1"/>
</dbReference>
<reference evidence="10 11" key="1">
    <citation type="submission" date="2017-12" db="EMBL/GenBank/DDBJ databases">
        <title>Genome Sequence of a Multidrug-Resistant Candida haemulonii Isolate from a Patient with Chronic Leg Ulcers in Israel.</title>
        <authorList>
            <person name="Chow N.A."/>
            <person name="Gade L."/>
            <person name="Batra D."/>
            <person name="Rowe L.A."/>
            <person name="Ben-Ami R."/>
            <person name="Loparev V.N."/>
            <person name="Litvintseva A.P."/>
        </authorList>
    </citation>
    <scope>NUCLEOTIDE SEQUENCE [LARGE SCALE GENOMIC DNA]</scope>
    <source>
        <strain evidence="10 11">B11899</strain>
    </source>
</reference>
<evidence type="ECO:0000256" key="2">
    <source>
        <dbReference type="ARBA" id="ARBA00022723"/>
    </source>
</evidence>
<evidence type="ECO:0000256" key="1">
    <source>
        <dbReference type="ARBA" id="ARBA00004123"/>
    </source>
</evidence>
<dbReference type="GeneID" id="37006789"/>
<dbReference type="EMBL" id="PKFO01000001">
    <property type="protein sequence ID" value="PVH19158.1"/>
    <property type="molecule type" value="Genomic_DNA"/>
</dbReference>
<keyword evidence="4" id="KW-0805">Transcription regulation</keyword>